<evidence type="ECO:0000313" key="2">
    <source>
        <dbReference type="EnsemblProtists" id="HpaP809872"/>
    </source>
</evidence>
<keyword evidence="1" id="KW-1133">Transmembrane helix</keyword>
<organism evidence="2 3">
    <name type="scientific">Hyaloperonospora arabidopsidis (strain Emoy2)</name>
    <name type="common">Downy mildew agent</name>
    <name type="synonym">Peronospora arabidopsidis</name>
    <dbReference type="NCBI Taxonomy" id="559515"/>
    <lineage>
        <taxon>Eukaryota</taxon>
        <taxon>Sar</taxon>
        <taxon>Stramenopiles</taxon>
        <taxon>Oomycota</taxon>
        <taxon>Peronosporomycetes</taxon>
        <taxon>Peronosporales</taxon>
        <taxon>Peronosporaceae</taxon>
        <taxon>Hyaloperonospora</taxon>
    </lineage>
</organism>
<protein>
    <submittedName>
        <fullName evidence="2">Uncharacterized protein</fullName>
    </submittedName>
</protein>
<reference evidence="3" key="1">
    <citation type="journal article" date="2010" name="Science">
        <title>Signatures of adaptation to obligate biotrophy in the Hyaloperonospora arabidopsidis genome.</title>
        <authorList>
            <person name="Baxter L."/>
            <person name="Tripathy S."/>
            <person name="Ishaque N."/>
            <person name="Boot N."/>
            <person name="Cabral A."/>
            <person name="Kemen E."/>
            <person name="Thines M."/>
            <person name="Ah-Fong A."/>
            <person name="Anderson R."/>
            <person name="Badejoko W."/>
            <person name="Bittner-Eddy P."/>
            <person name="Boore J.L."/>
            <person name="Chibucos M.C."/>
            <person name="Coates M."/>
            <person name="Dehal P."/>
            <person name="Delehaunty K."/>
            <person name="Dong S."/>
            <person name="Downton P."/>
            <person name="Dumas B."/>
            <person name="Fabro G."/>
            <person name="Fronick C."/>
            <person name="Fuerstenberg S.I."/>
            <person name="Fulton L."/>
            <person name="Gaulin E."/>
            <person name="Govers F."/>
            <person name="Hughes L."/>
            <person name="Humphray S."/>
            <person name="Jiang R.H."/>
            <person name="Judelson H."/>
            <person name="Kamoun S."/>
            <person name="Kyung K."/>
            <person name="Meijer H."/>
            <person name="Minx P."/>
            <person name="Morris P."/>
            <person name="Nelson J."/>
            <person name="Phuntumart V."/>
            <person name="Qutob D."/>
            <person name="Rehmany A."/>
            <person name="Rougon-Cardoso A."/>
            <person name="Ryden P."/>
            <person name="Torto-Alalibo T."/>
            <person name="Studholme D."/>
            <person name="Wang Y."/>
            <person name="Win J."/>
            <person name="Wood J."/>
            <person name="Clifton S.W."/>
            <person name="Rogers J."/>
            <person name="Van den Ackerveken G."/>
            <person name="Jones J.D."/>
            <person name="McDowell J.M."/>
            <person name="Beynon J."/>
            <person name="Tyler B.M."/>
        </authorList>
    </citation>
    <scope>NUCLEOTIDE SEQUENCE [LARGE SCALE GENOMIC DNA]</scope>
    <source>
        <strain evidence="3">Emoy2</strain>
    </source>
</reference>
<evidence type="ECO:0000313" key="3">
    <source>
        <dbReference type="Proteomes" id="UP000011713"/>
    </source>
</evidence>
<sequence>MLKSRFTAPKKLSATQQALLMLHKIHARGTFLIVNVLLLLLVLYTSFRFPHKFVRVQGEYVAWIRILTALWS</sequence>
<dbReference type="Proteomes" id="UP000011713">
    <property type="component" value="Unassembled WGS sequence"/>
</dbReference>
<dbReference type="HOGENOM" id="CLU_2727608_0_0_1"/>
<dbReference type="AlphaFoldDB" id="M4BTT6"/>
<name>M4BTT6_HYAAE</name>
<dbReference type="EMBL" id="JH597866">
    <property type="status" value="NOT_ANNOTATED_CDS"/>
    <property type="molecule type" value="Genomic_DNA"/>
</dbReference>
<keyword evidence="1" id="KW-0472">Membrane</keyword>
<accession>M4BTT6</accession>
<reference evidence="2" key="2">
    <citation type="submission" date="2015-06" db="UniProtKB">
        <authorList>
            <consortium name="EnsemblProtists"/>
        </authorList>
    </citation>
    <scope>IDENTIFICATION</scope>
    <source>
        <strain evidence="2">Emoy2</strain>
    </source>
</reference>
<keyword evidence="3" id="KW-1185">Reference proteome</keyword>
<dbReference type="EnsemblProtists" id="HpaT809872">
    <property type="protein sequence ID" value="HpaP809872"/>
    <property type="gene ID" value="HpaG809872"/>
</dbReference>
<dbReference type="InParanoid" id="M4BTT6"/>
<dbReference type="eggNOG" id="ENOG502S0JX">
    <property type="taxonomic scope" value="Eukaryota"/>
</dbReference>
<feature type="transmembrane region" description="Helical" evidence="1">
    <location>
        <begin position="29"/>
        <end position="47"/>
    </location>
</feature>
<proteinExistence type="predicted"/>
<dbReference type="VEuPathDB" id="FungiDB:HpaG809872"/>
<evidence type="ECO:0000256" key="1">
    <source>
        <dbReference type="SAM" id="Phobius"/>
    </source>
</evidence>
<keyword evidence="1" id="KW-0812">Transmembrane</keyword>